<comment type="caution">
    <text evidence="1">The sequence shown here is derived from an EMBL/GenBank/DDBJ whole genome shotgun (WGS) entry which is preliminary data.</text>
</comment>
<proteinExistence type="predicted"/>
<gene>
    <name evidence="1" type="ORF">DSO57_1025598</name>
</gene>
<reference evidence="1" key="1">
    <citation type="submission" date="2022-04" db="EMBL/GenBank/DDBJ databases">
        <title>Genome of the entomopathogenic fungus Entomophthora muscae.</title>
        <authorList>
            <person name="Elya C."/>
            <person name="Lovett B.R."/>
            <person name="Lee E."/>
            <person name="Macias A.M."/>
            <person name="Hajek A.E."/>
            <person name="De Bivort B.L."/>
            <person name="Kasson M.T."/>
            <person name="De Fine Licht H.H."/>
            <person name="Stajich J.E."/>
        </authorList>
    </citation>
    <scope>NUCLEOTIDE SEQUENCE</scope>
    <source>
        <strain evidence="1">Berkeley</strain>
    </source>
</reference>
<keyword evidence="2" id="KW-1185">Reference proteome</keyword>
<dbReference type="Proteomes" id="UP001165960">
    <property type="component" value="Unassembled WGS sequence"/>
</dbReference>
<sequence>MKTSFRISKKHVASSAKPKFLEGIKVLNSQGQYVLVSDFWKRYTVVLKVMRRFGCPLCRYESRLLSELKPEFNALNIKLIAIGCEDVGLDDFLMGGYWDWEILIDSERNVHTALNLKKVSVSMGFKDLMSSATRAAITAANQSGIGGDFKGDGLQLGGTFVVEKGTGKVLYEYRQLGAGSYTSLKEIYECCGGDPDEVEEKAPETCITYVKMTNLDVKCT</sequence>
<organism evidence="1 2">
    <name type="scientific">Entomophthora muscae</name>
    <dbReference type="NCBI Taxonomy" id="34485"/>
    <lineage>
        <taxon>Eukaryota</taxon>
        <taxon>Fungi</taxon>
        <taxon>Fungi incertae sedis</taxon>
        <taxon>Zoopagomycota</taxon>
        <taxon>Entomophthoromycotina</taxon>
        <taxon>Entomophthoromycetes</taxon>
        <taxon>Entomophthorales</taxon>
        <taxon>Entomophthoraceae</taxon>
        <taxon>Entomophthora</taxon>
    </lineage>
</organism>
<evidence type="ECO:0000313" key="1">
    <source>
        <dbReference type="EMBL" id="KAJ9080389.1"/>
    </source>
</evidence>
<protein>
    <submittedName>
        <fullName evidence="1">Uncharacterized protein</fullName>
    </submittedName>
</protein>
<dbReference type="EMBL" id="QTSX02001565">
    <property type="protein sequence ID" value="KAJ9080389.1"/>
    <property type="molecule type" value="Genomic_DNA"/>
</dbReference>
<evidence type="ECO:0000313" key="2">
    <source>
        <dbReference type="Proteomes" id="UP001165960"/>
    </source>
</evidence>
<name>A0ACC2U0C2_9FUNG</name>
<accession>A0ACC2U0C2</accession>